<keyword evidence="2" id="KW-0813">Transport</keyword>
<organism evidence="13 14">
    <name type="scientific">Artemisia annua</name>
    <name type="common">Sweet wormwood</name>
    <dbReference type="NCBI Taxonomy" id="35608"/>
    <lineage>
        <taxon>Eukaryota</taxon>
        <taxon>Viridiplantae</taxon>
        <taxon>Streptophyta</taxon>
        <taxon>Embryophyta</taxon>
        <taxon>Tracheophyta</taxon>
        <taxon>Spermatophyta</taxon>
        <taxon>Magnoliopsida</taxon>
        <taxon>eudicotyledons</taxon>
        <taxon>Gunneridae</taxon>
        <taxon>Pentapetalae</taxon>
        <taxon>asterids</taxon>
        <taxon>campanulids</taxon>
        <taxon>Asterales</taxon>
        <taxon>Asteraceae</taxon>
        <taxon>Asteroideae</taxon>
        <taxon>Anthemideae</taxon>
        <taxon>Artemisiinae</taxon>
        <taxon>Artemisia</taxon>
    </lineage>
</organism>
<keyword evidence="8" id="KW-0325">Glycoprotein</keyword>
<evidence type="ECO:0000256" key="11">
    <source>
        <dbReference type="SAM" id="Phobius"/>
    </source>
</evidence>
<evidence type="ECO:0000256" key="6">
    <source>
        <dbReference type="ARBA" id="ARBA00023136"/>
    </source>
</evidence>
<dbReference type="SMART" id="SM00079">
    <property type="entry name" value="PBPe"/>
    <property type="match status" value="1"/>
</dbReference>
<dbReference type="InterPro" id="IPR015683">
    <property type="entry name" value="Ionotropic_Glu_rcpt"/>
</dbReference>
<comment type="subcellular location">
    <subcellularLocation>
        <location evidence="1">Membrane</location>
        <topology evidence="1">Multi-pass membrane protein</topology>
    </subcellularLocation>
</comment>
<evidence type="ECO:0000256" key="9">
    <source>
        <dbReference type="ARBA" id="ARBA00023286"/>
    </source>
</evidence>
<evidence type="ECO:0000313" key="14">
    <source>
        <dbReference type="Proteomes" id="UP000245207"/>
    </source>
</evidence>
<keyword evidence="7 13" id="KW-0675">Receptor</keyword>
<dbReference type="InterPro" id="IPR001828">
    <property type="entry name" value="ANF_lig-bd_rcpt"/>
</dbReference>
<dbReference type="GO" id="GO:0016020">
    <property type="term" value="C:membrane"/>
    <property type="evidence" value="ECO:0007669"/>
    <property type="project" value="UniProtKB-SubCell"/>
</dbReference>
<dbReference type="InterPro" id="IPR001320">
    <property type="entry name" value="Iontro_rcpt_C"/>
</dbReference>
<evidence type="ECO:0000256" key="4">
    <source>
        <dbReference type="ARBA" id="ARBA00022989"/>
    </source>
</evidence>
<feature type="transmembrane region" description="Helical" evidence="11">
    <location>
        <begin position="484"/>
        <end position="502"/>
    </location>
</feature>
<keyword evidence="5" id="KW-0406">Ion transport</keyword>
<keyword evidence="6 11" id="KW-0472">Membrane</keyword>
<dbReference type="Proteomes" id="UP000245207">
    <property type="component" value="Unassembled WGS sequence"/>
</dbReference>
<dbReference type="OrthoDB" id="5984008at2759"/>
<keyword evidence="9" id="KW-1071">Ligand-gated ion channel</keyword>
<dbReference type="Gene3D" id="1.10.287.70">
    <property type="match status" value="1"/>
</dbReference>
<dbReference type="PANTHER" id="PTHR34836:SF6">
    <property type="entry name" value="PERIPLASMIC BINDING PROTEIN-LIKE I"/>
    <property type="match status" value="1"/>
</dbReference>
<evidence type="ECO:0000313" key="13">
    <source>
        <dbReference type="EMBL" id="PWA65094.1"/>
    </source>
</evidence>
<dbReference type="SUPFAM" id="SSF53822">
    <property type="entry name" value="Periplasmic binding protein-like I"/>
    <property type="match status" value="1"/>
</dbReference>
<evidence type="ECO:0000256" key="3">
    <source>
        <dbReference type="ARBA" id="ARBA00022692"/>
    </source>
</evidence>
<sequence length="574" mass="65220">MESWTGKSIHSFMTMAISDIYALNINYRTRIVLHTRNSKGDPLQALSAVLDLLNNIKVQAIIGPETYLEAKLLAPIANQAKVPLFSFAGSTSMEYPYLFQIKEDESILAKSIDALVESYKWRDVILLYEDTERGREVLSYFLESFQDESIRISQRIIVPFLATEDQIIKEMQKLGMVGEEYAWIITYKTIDILQSEDNEIIESLQGVIGLRSYIPASSKLLNLATRWYHECYLKHSSLASREISVLAIWSYDTIWALAESVQKLGIHSSFVVPKIDLMLQNEVSKTRIKGMTWRRRWLPVTKGTWPLLINILEDSRRILIYGLTPFKFEPERFLVKQKGNLIVKGNGGSTLTPNRRTLQTTSDRVLKVGVLTRRKFTYFIDAHFTNNITTSTGFSVDVFNTCIHALPYEVPYELIPFANGTYDDLIKKVYVQEIDAILGDSTILANRSQYVDFTATYTDLGVGTLARINKNDMWIFLKTMDVDLWLSTVAFAILTGIVIFAIESMHQGSQRSPAQQIGATFWFILMTLFFTQSTTDKCRCRAPAPAATQAPALAVTQRVSFPIPRPSIRVSKTQ</sequence>
<evidence type="ECO:0000256" key="1">
    <source>
        <dbReference type="ARBA" id="ARBA00004141"/>
    </source>
</evidence>
<dbReference type="Gene3D" id="3.40.190.10">
    <property type="entry name" value="Periplasmic binding protein-like II"/>
    <property type="match status" value="1"/>
</dbReference>
<dbReference type="InterPro" id="IPR028082">
    <property type="entry name" value="Peripla_BP_I"/>
</dbReference>
<dbReference type="PANTHER" id="PTHR34836">
    <property type="entry name" value="OS06G0188250 PROTEIN"/>
    <property type="match status" value="1"/>
</dbReference>
<dbReference type="SUPFAM" id="SSF53850">
    <property type="entry name" value="Periplasmic binding protein-like II"/>
    <property type="match status" value="1"/>
</dbReference>
<evidence type="ECO:0000256" key="5">
    <source>
        <dbReference type="ARBA" id="ARBA00023065"/>
    </source>
</evidence>
<dbReference type="Gene3D" id="3.40.50.2300">
    <property type="match status" value="3"/>
</dbReference>
<name>A0A2U1MV67_ARTAN</name>
<gene>
    <name evidence="13" type="ORF">CTI12_AA259220</name>
</gene>
<evidence type="ECO:0000256" key="10">
    <source>
        <dbReference type="ARBA" id="ARBA00023303"/>
    </source>
</evidence>
<dbReference type="GO" id="GO:0015276">
    <property type="term" value="F:ligand-gated monoatomic ion channel activity"/>
    <property type="evidence" value="ECO:0007669"/>
    <property type="project" value="InterPro"/>
</dbReference>
<dbReference type="SMR" id="A0A2U1MV67"/>
<keyword evidence="14" id="KW-1185">Reference proteome</keyword>
<dbReference type="InterPro" id="IPR001638">
    <property type="entry name" value="Solute-binding_3/MltF_N"/>
</dbReference>
<evidence type="ECO:0000256" key="2">
    <source>
        <dbReference type="ARBA" id="ARBA00022448"/>
    </source>
</evidence>
<evidence type="ECO:0000256" key="8">
    <source>
        <dbReference type="ARBA" id="ARBA00023180"/>
    </source>
</evidence>
<dbReference type="Pfam" id="PF01094">
    <property type="entry name" value="ANF_receptor"/>
    <property type="match status" value="1"/>
</dbReference>
<dbReference type="Pfam" id="PF00497">
    <property type="entry name" value="SBP_bac_3"/>
    <property type="match status" value="1"/>
</dbReference>
<dbReference type="AlphaFoldDB" id="A0A2U1MV67"/>
<evidence type="ECO:0000256" key="7">
    <source>
        <dbReference type="ARBA" id="ARBA00023170"/>
    </source>
</evidence>
<protein>
    <submittedName>
        <fullName evidence="13">Ionotropic glutamate receptor, metazoa, Periplasmic binding protein-like I</fullName>
    </submittedName>
</protein>
<feature type="domain" description="Ionotropic glutamate receptor C-terminal" evidence="12">
    <location>
        <begin position="365"/>
        <end position="565"/>
    </location>
</feature>
<accession>A0A2U1MV67</accession>
<proteinExistence type="predicted"/>
<keyword evidence="10" id="KW-0407">Ion channel</keyword>
<evidence type="ECO:0000259" key="12">
    <source>
        <dbReference type="SMART" id="SM00079"/>
    </source>
</evidence>
<keyword evidence="4 11" id="KW-1133">Transmembrane helix</keyword>
<reference evidence="13 14" key="1">
    <citation type="journal article" date="2018" name="Mol. Plant">
        <title>The genome of Artemisia annua provides insight into the evolution of Asteraceae family and artemisinin biosynthesis.</title>
        <authorList>
            <person name="Shen Q."/>
            <person name="Zhang L."/>
            <person name="Liao Z."/>
            <person name="Wang S."/>
            <person name="Yan T."/>
            <person name="Shi P."/>
            <person name="Liu M."/>
            <person name="Fu X."/>
            <person name="Pan Q."/>
            <person name="Wang Y."/>
            <person name="Lv Z."/>
            <person name="Lu X."/>
            <person name="Zhang F."/>
            <person name="Jiang W."/>
            <person name="Ma Y."/>
            <person name="Chen M."/>
            <person name="Hao X."/>
            <person name="Li L."/>
            <person name="Tang Y."/>
            <person name="Lv G."/>
            <person name="Zhou Y."/>
            <person name="Sun X."/>
            <person name="Brodelius P.E."/>
            <person name="Rose J.K.C."/>
            <person name="Tang K."/>
        </authorList>
    </citation>
    <scope>NUCLEOTIDE SEQUENCE [LARGE SCALE GENOMIC DNA]</scope>
    <source>
        <strain evidence="14">cv. Huhao1</strain>
        <tissue evidence="13">Leaf</tissue>
    </source>
</reference>
<keyword evidence="3 11" id="KW-0812">Transmembrane</keyword>
<comment type="caution">
    <text evidence="13">The sequence shown here is derived from an EMBL/GenBank/DDBJ whole genome shotgun (WGS) entry which is preliminary data.</text>
</comment>
<dbReference type="EMBL" id="PKPP01004288">
    <property type="protein sequence ID" value="PWA65094.1"/>
    <property type="molecule type" value="Genomic_DNA"/>
</dbReference>